<dbReference type="GO" id="GO:0000270">
    <property type="term" value="P:peptidoglycan metabolic process"/>
    <property type="evidence" value="ECO:0007669"/>
    <property type="project" value="InterPro"/>
</dbReference>
<dbReference type="PANTHER" id="PTHR33734">
    <property type="entry name" value="LYSM DOMAIN-CONTAINING GPI-ANCHORED PROTEIN 2"/>
    <property type="match status" value="1"/>
</dbReference>
<evidence type="ECO:0000259" key="3">
    <source>
        <dbReference type="PROSITE" id="PS51782"/>
    </source>
</evidence>
<dbReference type="PROSITE" id="PS00922">
    <property type="entry name" value="TRANSGLYCOSYLASE"/>
    <property type="match status" value="1"/>
</dbReference>
<dbReference type="SMART" id="SM00257">
    <property type="entry name" value="LysM"/>
    <property type="match status" value="2"/>
</dbReference>
<evidence type="ECO:0000313" key="4">
    <source>
        <dbReference type="EMBL" id="KAA6303461.1"/>
    </source>
</evidence>
<evidence type="ECO:0000256" key="2">
    <source>
        <dbReference type="SAM" id="SignalP"/>
    </source>
</evidence>
<dbReference type="PROSITE" id="PS51782">
    <property type="entry name" value="LYSM"/>
    <property type="match status" value="2"/>
</dbReference>
<dbReference type="EMBL" id="SNRX01000001">
    <property type="protein sequence ID" value="KAA6303461.1"/>
    <property type="molecule type" value="Genomic_DNA"/>
</dbReference>
<sequence>MKTKGYLLLFFLLTSLTGAFAQNEVSTDAEAYLNNNDDNALFIPESWEIALDSLKNAWHIQYYIDKNTHPGYEEAVLADASVYKDRLSRMNTIMEIPYNEEVRKYIDFYLRRKSTFEYILGMENFYFPMIEQVLDLYGLPLELKNLTIVESALNPTIVSRMGATGLWQFMLGTGKQYGLEINSLVDERRDPLKATYAACAYLKNLYQMFGDWNLALAAYNCGEGNVNKAIRRAGKQTDFWSLYPYLPRETRNYVPQFIAANYVMNYYANHNFRPAQIDLPISTDTVMVNQAIHFDQIASVLNVDKELIRALNPQYKRDIIPGNTKARYIKLPTLSIFAFVEKEDSIANYRRNDFFAPQNYVSDNQPEKIKHKVRKGETVRLLESKYGVSASNIKRWNNLKSNTLVAGKILTIYVDNGGYIANTATNISTLSAPEIKTAKASSSSTPEFIHYKVKKGDSLSTIARKYSGCSYQDLIKINHMKNSQIKVGQYIKIPKA</sequence>
<dbReference type="CDD" id="cd00118">
    <property type="entry name" value="LysM"/>
    <property type="match status" value="2"/>
</dbReference>
<dbReference type="InterPro" id="IPR036779">
    <property type="entry name" value="LysM_dom_sf"/>
</dbReference>
<keyword evidence="4" id="KW-0456">Lyase</keyword>
<dbReference type="Pfam" id="PF01464">
    <property type="entry name" value="SLT"/>
    <property type="match status" value="1"/>
</dbReference>
<dbReference type="AlphaFoldDB" id="A0A5M8P4X8"/>
<dbReference type="InterPro" id="IPR000189">
    <property type="entry name" value="Transglyc_AS"/>
</dbReference>
<protein>
    <submittedName>
        <fullName evidence="4">Membrane-bound lytic murein transglycosylase D</fullName>
        <ecNumber evidence="4">4.2.2.-</ecNumber>
    </submittedName>
</protein>
<proteinExistence type="inferred from homology"/>
<feature type="domain" description="LysM" evidence="3">
    <location>
        <begin position="369"/>
        <end position="412"/>
    </location>
</feature>
<accession>A0A5M8P4X8</accession>
<comment type="similarity">
    <text evidence="1">Belongs to the transglycosylase Slt family.</text>
</comment>
<dbReference type="GO" id="GO:0016020">
    <property type="term" value="C:membrane"/>
    <property type="evidence" value="ECO:0007669"/>
    <property type="project" value="InterPro"/>
</dbReference>
<reference evidence="4 5" key="1">
    <citation type="submission" date="2019-03" db="EMBL/GenBank/DDBJ databases">
        <title>Single cell metagenomics reveals metabolic interactions within the superorganism composed of flagellate Streblomastix strix and complex community of Bacteroidetes bacteria on its surface.</title>
        <authorList>
            <person name="Treitli S.C."/>
            <person name="Kolisko M."/>
            <person name="Husnik F."/>
            <person name="Keeling P."/>
            <person name="Hampl V."/>
        </authorList>
    </citation>
    <scope>NUCLEOTIDE SEQUENCE [LARGE SCALE GENOMIC DNA]</scope>
    <source>
        <strain evidence="4">St1</strain>
    </source>
</reference>
<evidence type="ECO:0000256" key="1">
    <source>
        <dbReference type="ARBA" id="ARBA00007734"/>
    </source>
</evidence>
<comment type="caution">
    <text evidence="4">The sequence shown here is derived from an EMBL/GenBank/DDBJ whole genome shotgun (WGS) entry which is preliminary data.</text>
</comment>
<dbReference type="InterPro" id="IPR018392">
    <property type="entry name" value="LysM"/>
</dbReference>
<dbReference type="Gene3D" id="1.10.530.10">
    <property type="match status" value="1"/>
</dbReference>
<dbReference type="SUPFAM" id="SSF54106">
    <property type="entry name" value="LysM domain"/>
    <property type="match status" value="2"/>
</dbReference>
<dbReference type="EC" id="4.2.2.-" evidence="4"/>
<dbReference type="SUPFAM" id="SSF53955">
    <property type="entry name" value="Lysozyme-like"/>
    <property type="match status" value="1"/>
</dbReference>
<dbReference type="CDD" id="cd16894">
    <property type="entry name" value="MltD-like"/>
    <property type="match status" value="1"/>
</dbReference>
<dbReference type="GO" id="GO:0008932">
    <property type="term" value="F:lytic endotransglycosylase activity"/>
    <property type="evidence" value="ECO:0007669"/>
    <property type="project" value="TreeGrafter"/>
</dbReference>
<gene>
    <name evidence="4" type="ORF">EZS26_000012</name>
</gene>
<feature type="domain" description="LysM" evidence="3">
    <location>
        <begin position="449"/>
        <end position="493"/>
    </location>
</feature>
<dbReference type="PANTHER" id="PTHR33734:SF22">
    <property type="entry name" value="MEMBRANE-BOUND LYTIC MUREIN TRANSGLYCOSYLASE D"/>
    <property type="match status" value="1"/>
</dbReference>
<evidence type="ECO:0000313" key="5">
    <source>
        <dbReference type="Proteomes" id="UP000324575"/>
    </source>
</evidence>
<feature type="chain" id="PRO_5024300058" evidence="2">
    <location>
        <begin position="22"/>
        <end position="496"/>
    </location>
</feature>
<organism evidence="4 5">
    <name type="scientific">Candidatus Ordinivivax streblomastigis</name>
    <dbReference type="NCBI Taxonomy" id="2540710"/>
    <lineage>
        <taxon>Bacteria</taxon>
        <taxon>Pseudomonadati</taxon>
        <taxon>Bacteroidota</taxon>
        <taxon>Bacteroidia</taxon>
        <taxon>Bacteroidales</taxon>
        <taxon>Candidatus Ordinivivax</taxon>
    </lineage>
</organism>
<dbReference type="InterPro" id="IPR023346">
    <property type="entry name" value="Lysozyme-like_dom_sf"/>
</dbReference>
<dbReference type="InterPro" id="IPR008258">
    <property type="entry name" value="Transglycosylase_SLT_dom_1"/>
</dbReference>
<keyword evidence="2" id="KW-0732">Signal</keyword>
<feature type="signal peptide" evidence="2">
    <location>
        <begin position="1"/>
        <end position="21"/>
    </location>
</feature>
<dbReference type="Gene3D" id="3.10.350.10">
    <property type="entry name" value="LysM domain"/>
    <property type="match status" value="2"/>
</dbReference>
<name>A0A5M8P4X8_9BACT</name>
<dbReference type="Pfam" id="PF01476">
    <property type="entry name" value="LysM"/>
    <property type="match status" value="2"/>
</dbReference>
<dbReference type="Proteomes" id="UP000324575">
    <property type="component" value="Unassembled WGS sequence"/>
</dbReference>